<sequence>MLRPASRCILKTSFSLVMGLERAGLEPNWMLLLYFIF</sequence>
<geneLocation type="mitochondrion" evidence="1"/>
<protein>
    <submittedName>
        <fullName evidence="1">Uncharacterized protein</fullName>
    </submittedName>
</protein>
<organism evidence="1">
    <name type="scientific">Utricularia reniformis</name>
    <dbReference type="NCBI Taxonomy" id="192314"/>
    <lineage>
        <taxon>Eukaryota</taxon>
        <taxon>Viridiplantae</taxon>
        <taxon>Streptophyta</taxon>
        <taxon>Embryophyta</taxon>
        <taxon>Tracheophyta</taxon>
        <taxon>Spermatophyta</taxon>
        <taxon>Magnoliopsida</taxon>
        <taxon>eudicotyledons</taxon>
        <taxon>Gunneridae</taxon>
        <taxon>Pentapetalae</taxon>
        <taxon>asterids</taxon>
        <taxon>lamiids</taxon>
        <taxon>Lamiales</taxon>
        <taxon>Lentibulariaceae</taxon>
        <taxon>Utricularia</taxon>
    </lineage>
</organism>
<reference evidence="1" key="1">
    <citation type="submission" date="2017-03" db="EMBL/GenBank/DDBJ databases">
        <title>The mitochondrial genome of the carnivorous plant Utricularia reniformis (Lentibulariaceae): structure, comparative analysis and evolutionary landmarks.</title>
        <authorList>
            <person name="Silva S.R."/>
            <person name="Alvarenga D.O."/>
            <person name="Michael T.P."/>
            <person name="Miranda V.F.O."/>
            <person name="Varani A.M."/>
        </authorList>
    </citation>
    <scope>NUCLEOTIDE SEQUENCE</scope>
</reference>
<accession>A0A1Y0B365</accession>
<gene>
    <name evidence="1" type="ORF">AEK19_MT1654</name>
</gene>
<dbReference type="AlphaFoldDB" id="A0A1Y0B365"/>
<dbReference type="EMBL" id="KY774314">
    <property type="protein sequence ID" value="ART31838.1"/>
    <property type="molecule type" value="Genomic_DNA"/>
</dbReference>
<keyword evidence="1" id="KW-0496">Mitochondrion</keyword>
<proteinExistence type="predicted"/>
<name>A0A1Y0B365_9LAMI</name>
<evidence type="ECO:0000313" key="1">
    <source>
        <dbReference type="EMBL" id="ART31838.1"/>
    </source>
</evidence>